<feature type="domain" description="Alcohol dehydrogenase-like N-terminal" evidence="2">
    <location>
        <begin position="2"/>
        <end position="107"/>
    </location>
</feature>
<keyword evidence="1" id="KW-0560">Oxidoreductase</keyword>
<dbReference type="PROSITE" id="PS00059">
    <property type="entry name" value="ADH_ZINC"/>
    <property type="match status" value="1"/>
</dbReference>
<dbReference type="InterPro" id="IPR013154">
    <property type="entry name" value="ADH-like_N"/>
</dbReference>
<protein>
    <recommendedName>
        <fullName evidence="2">Alcohol dehydrogenase-like N-terminal domain-containing protein</fullName>
    </recommendedName>
</protein>
<dbReference type="InterPro" id="IPR011032">
    <property type="entry name" value="GroES-like_sf"/>
</dbReference>
<dbReference type="PANTHER" id="PTHR43189:SF1">
    <property type="entry name" value="ZINC-TYPE ALCOHOL DEHYDROGENASE-LIKE PROTEIN C1198.01"/>
    <property type="match status" value="1"/>
</dbReference>
<organism evidence="3">
    <name type="scientific">marine metagenome</name>
    <dbReference type="NCBI Taxonomy" id="408172"/>
    <lineage>
        <taxon>unclassified sequences</taxon>
        <taxon>metagenomes</taxon>
        <taxon>ecological metagenomes</taxon>
    </lineage>
</organism>
<evidence type="ECO:0000313" key="3">
    <source>
        <dbReference type="EMBL" id="SVC72710.1"/>
    </source>
</evidence>
<dbReference type="AlphaFoldDB" id="A0A382PIU9"/>
<dbReference type="SUPFAM" id="SSF50129">
    <property type="entry name" value="GroES-like"/>
    <property type="match status" value="1"/>
</dbReference>
<evidence type="ECO:0000256" key="1">
    <source>
        <dbReference type="ARBA" id="ARBA00023002"/>
    </source>
</evidence>
<dbReference type="InterPro" id="IPR002328">
    <property type="entry name" value="ADH_Zn_CS"/>
</dbReference>
<dbReference type="EMBL" id="UINC01107382">
    <property type="protein sequence ID" value="SVC72710.1"/>
    <property type="molecule type" value="Genomic_DNA"/>
</dbReference>
<sequence>MEVDTVSVCGSDLHQWKGGHSWPVNYPVILGHEFAGRVAEVGWEVDGFKEGDRVTSETAAVIDLQNPLSREGNYHLDPTRKGFGYGVDGAMTKYVKVPARCLHHVPEELPLELAAATEPCCVAYNAVV</sequence>
<accession>A0A382PIU9</accession>
<gene>
    <name evidence="3" type="ORF">METZ01_LOCUS325564</name>
</gene>
<dbReference type="GO" id="GO:0008270">
    <property type="term" value="F:zinc ion binding"/>
    <property type="evidence" value="ECO:0007669"/>
    <property type="project" value="InterPro"/>
</dbReference>
<dbReference type="GO" id="GO:0016491">
    <property type="term" value="F:oxidoreductase activity"/>
    <property type="evidence" value="ECO:0007669"/>
    <property type="project" value="UniProtKB-KW"/>
</dbReference>
<feature type="non-terminal residue" evidence="3">
    <location>
        <position position="128"/>
    </location>
</feature>
<dbReference type="Pfam" id="PF08240">
    <property type="entry name" value="ADH_N"/>
    <property type="match status" value="1"/>
</dbReference>
<proteinExistence type="predicted"/>
<evidence type="ECO:0000259" key="2">
    <source>
        <dbReference type="Pfam" id="PF08240"/>
    </source>
</evidence>
<name>A0A382PIU9_9ZZZZ</name>
<dbReference type="PANTHER" id="PTHR43189">
    <property type="entry name" value="ZINC-TYPE ALCOHOL DEHYDROGENASE-LIKE PROTEIN C1198.01-RELATED"/>
    <property type="match status" value="1"/>
</dbReference>
<dbReference type="Gene3D" id="3.90.180.10">
    <property type="entry name" value="Medium-chain alcohol dehydrogenases, catalytic domain"/>
    <property type="match status" value="1"/>
</dbReference>
<reference evidence="3" key="1">
    <citation type="submission" date="2018-05" db="EMBL/GenBank/DDBJ databases">
        <authorList>
            <person name="Lanie J.A."/>
            <person name="Ng W.-L."/>
            <person name="Kazmierczak K.M."/>
            <person name="Andrzejewski T.M."/>
            <person name="Davidsen T.M."/>
            <person name="Wayne K.J."/>
            <person name="Tettelin H."/>
            <person name="Glass J.I."/>
            <person name="Rusch D."/>
            <person name="Podicherti R."/>
            <person name="Tsui H.-C.T."/>
            <person name="Winkler M.E."/>
        </authorList>
    </citation>
    <scope>NUCLEOTIDE SEQUENCE</scope>
</reference>